<gene>
    <name evidence="1" type="ORF">B4135_0378</name>
</gene>
<reference evidence="1 2" key="1">
    <citation type="submission" date="2016-01" db="EMBL/GenBank/DDBJ databases">
        <title>Draft Genome Sequences of Seven Thermophilic Sporeformers Isolated from Foods.</title>
        <authorList>
            <person name="Berendsen E.M."/>
            <person name="Wells-Bennik M.H."/>
            <person name="Krawcyk A.O."/>
            <person name="De Jong A."/>
            <person name="Holsappel S."/>
            <person name="Eijlander R.T."/>
            <person name="Kuipers O.P."/>
        </authorList>
    </citation>
    <scope>NUCLEOTIDE SEQUENCE [LARGE SCALE GENOMIC DNA]</scope>
    <source>
        <strain evidence="1 2">B4135</strain>
    </source>
</reference>
<evidence type="ECO:0000313" key="2">
    <source>
        <dbReference type="Proteomes" id="UP000075683"/>
    </source>
</evidence>
<name>A0A150LLA4_9BACI</name>
<dbReference type="EMBL" id="LQYT01000090">
    <property type="protein sequence ID" value="KYD12779.1"/>
    <property type="molecule type" value="Genomic_DNA"/>
</dbReference>
<evidence type="ECO:0000313" key="1">
    <source>
        <dbReference type="EMBL" id="KYD12779.1"/>
    </source>
</evidence>
<dbReference type="AlphaFoldDB" id="A0A150LLA4"/>
<accession>A0A150LLA4</accession>
<proteinExistence type="predicted"/>
<organism evidence="1 2">
    <name type="scientific">Caldibacillus debilis</name>
    <dbReference type="NCBI Taxonomy" id="301148"/>
    <lineage>
        <taxon>Bacteria</taxon>
        <taxon>Bacillati</taxon>
        <taxon>Bacillota</taxon>
        <taxon>Bacilli</taxon>
        <taxon>Bacillales</taxon>
        <taxon>Bacillaceae</taxon>
        <taxon>Caldibacillus</taxon>
    </lineage>
</organism>
<comment type="caution">
    <text evidence="1">The sequence shown here is derived from an EMBL/GenBank/DDBJ whole genome shotgun (WGS) entry which is preliminary data.</text>
</comment>
<sequence length="52" mass="6024">MIAPLSGCYPENSRIPRWVNFNISTRRYFHPSVGDEFFRHGPILKISAFLKG</sequence>
<dbReference type="STRING" id="301148.B4135_0378"/>
<protein>
    <submittedName>
        <fullName evidence="1">Uncharacterized protein</fullName>
    </submittedName>
</protein>
<dbReference type="Proteomes" id="UP000075683">
    <property type="component" value="Unassembled WGS sequence"/>
</dbReference>